<dbReference type="SMART" id="SM00563">
    <property type="entry name" value="PlsC"/>
    <property type="match status" value="1"/>
</dbReference>
<evidence type="ECO:0000256" key="2">
    <source>
        <dbReference type="ARBA" id="ARBA00007937"/>
    </source>
</evidence>
<feature type="domain" description="Phospholipid/glycerol acyltransferase" evidence="6">
    <location>
        <begin position="233"/>
        <end position="360"/>
    </location>
</feature>
<organism evidence="7">
    <name type="scientific">freshwater metagenome</name>
    <dbReference type="NCBI Taxonomy" id="449393"/>
    <lineage>
        <taxon>unclassified sequences</taxon>
        <taxon>metagenomes</taxon>
        <taxon>ecological metagenomes</taxon>
    </lineage>
</organism>
<dbReference type="InterPro" id="IPR041728">
    <property type="entry name" value="GPAT/DHAPAT_LPLAT"/>
</dbReference>
<evidence type="ECO:0000313" key="7">
    <source>
        <dbReference type="EMBL" id="CAB4948630.1"/>
    </source>
</evidence>
<dbReference type="CDD" id="cd07993">
    <property type="entry name" value="LPLAT_DHAPAT-like"/>
    <property type="match status" value="1"/>
</dbReference>
<dbReference type="GO" id="GO:0005886">
    <property type="term" value="C:plasma membrane"/>
    <property type="evidence" value="ECO:0007669"/>
    <property type="project" value="TreeGrafter"/>
</dbReference>
<comment type="similarity">
    <text evidence="2">Belongs to the GPAT/DAPAT family.</text>
</comment>
<dbReference type="GO" id="GO:0006629">
    <property type="term" value="P:lipid metabolic process"/>
    <property type="evidence" value="ECO:0007669"/>
    <property type="project" value="InterPro"/>
</dbReference>
<gene>
    <name evidence="7" type="ORF">UFOPK3564_03369</name>
</gene>
<dbReference type="PANTHER" id="PTHR12563">
    <property type="entry name" value="GLYCEROL-3-PHOSPHATE ACYLTRANSFERASE"/>
    <property type="match status" value="1"/>
</dbReference>
<dbReference type="PANTHER" id="PTHR12563:SF17">
    <property type="entry name" value="DIHYDROXYACETONE PHOSPHATE ACYLTRANSFERASE"/>
    <property type="match status" value="1"/>
</dbReference>
<keyword evidence="3" id="KW-0808">Transferase</keyword>
<evidence type="ECO:0000259" key="6">
    <source>
        <dbReference type="SMART" id="SM00563"/>
    </source>
</evidence>
<reference evidence="7" key="1">
    <citation type="submission" date="2020-05" db="EMBL/GenBank/DDBJ databases">
        <authorList>
            <person name="Chiriac C."/>
            <person name="Salcher M."/>
            <person name="Ghai R."/>
            <person name="Kavagutti S V."/>
        </authorList>
    </citation>
    <scope>NUCLEOTIDE SEQUENCE</scope>
</reference>
<evidence type="ECO:0000256" key="5">
    <source>
        <dbReference type="ARBA" id="ARBA00023315"/>
    </source>
</evidence>
<evidence type="ECO:0000256" key="4">
    <source>
        <dbReference type="ARBA" id="ARBA00023136"/>
    </source>
</evidence>
<keyword evidence="4" id="KW-0472">Membrane</keyword>
<proteinExistence type="inferred from homology"/>
<dbReference type="NCBIfam" id="NF002886">
    <property type="entry name" value="PRK03355.1"/>
    <property type="match status" value="1"/>
</dbReference>
<dbReference type="GO" id="GO:0012505">
    <property type="term" value="C:endomembrane system"/>
    <property type="evidence" value="ECO:0007669"/>
    <property type="project" value="UniProtKB-SubCell"/>
</dbReference>
<dbReference type="Pfam" id="PF01553">
    <property type="entry name" value="Acyltransferase"/>
    <property type="match status" value="1"/>
</dbReference>
<evidence type="ECO:0000256" key="3">
    <source>
        <dbReference type="ARBA" id="ARBA00022679"/>
    </source>
</evidence>
<accession>A0A6J7JYB8</accession>
<comment type="subcellular location">
    <subcellularLocation>
        <location evidence="1">Endomembrane system</location>
        <topology evidence="1">Peripheral membrane protein</topology>
    </subcellularLocation>
</comment>
<dbReference type="AlphaFoldDB" id="A0A6J7JYB8"/>
<keyword evidence="5" id="KW-0012">Acyltransferase</keyword>
<sequence length="742" mass="83506">MVVAVEARSRTEWDLLNRWTAEHRSGAQVVRHDRPEELARALSAADHDADVVPVRVTWLPAVREPRPRRGLRAVLRRPPAALQPLLRERARITVGAPGRRSDLQARFAREAGPHSAPRFARFVGHQAFVACDRAERAVLGDRFKVPRQVVEQIAGSARFEERIRALAEELDRPVDEVREEGRSCLGELAAVQSELGIEVYQAFMKPMHAKAWTVESDHEGFERVRELSKKHALVFLPTHRSYVDPLVLNQALAEHDMPPNHILGGANMSWWPLGPLGRRAGVVFIRRSFGKDRVYKLAIREFLGHLVAKRFNLEWYIEGGRTRTGKMRPPKLGLLRYLAEALEDDRAEDVMLVSVSIVYDRLREASATTAEQTGGTKQREGLRWWAGYVRSQSKHVGRAHVHIGETFLLREAMAEAGEGPAQLDKVAFRICDAINAVTPVTSTSLVTLALLGARGVALSRAQIEALSAPLVDYVERRGLRGPVHELRTPRGLDRGLQTLIDAGVLSRYDGGTEPVWSVADGGHHVAAFYRNGALHHVVGRAIVEVALLRLARRGTPPGPEVVDRGWDETLALRDLLKFEFFFAPKPRFREQVEDELALLDPAWREQLQHGAAAQVLEAAPMILANRVLRSFVDAQLVVAERLAQRDPRKAVQQEAFLQECLDVGRQMLLQKRILQPEAVGRELFVAALGLAENRDLVDPGREDVRTRREAWLAEVSDLIQDLEELRRMDETKQDEVLRDDRR</sequence>
<dbReference type="SUPFAM" id="SSF69593">
    <property type="entry name" value="Glycerol-3-phosphate (1)-acyltransferase"/>
    <property type="match status" value="1"/>
</dbReference>
<protein>
    <submittedName>
        <fullName evidence="7">Unannotated protein</fullName>
    </submittedName>
</protein>
<dbReference type="EMBL" id="CAFBMK010000317">
    <property type="protein sequence ID" value="CAB4948630.1"/>
    <property type="molecule type" value="Genomic_DNA"/>
</dbReference>
<dbReference type="InterPro" id="IPR045520">
    <property type="entry name" value="GPAT/DHAPAT_C"/>
</dbReference>
<dbReference type="Pfam" id="PF19277">
    <property type="entry name" value="GPAT_C"/>
    <property type="match status" value="1"/>
</dbReference>
<evidence type="ECO:0000256" key="1">
    <source>
        <dbReference type="ARBA" id="ARBA00004184"/>
    </source>
</evidence>
<name>A0A6J7JYB8_9ZZZZ</name>
<dbReference type="PIRSF" id="PIRSF000437">
    <property type="entry name" value="GPAT_DHAPAT"/>
    <property type="match status" value="1"/>
</dbReference>
<dbReference type="InterPro" id="IPR022284">
    <property type="entry name" value="GPAT/DHAPAT"/>
</dbReference>
<dbReference type="InterPro" id="IPR002123">
    <property type="entry name" value="Plipid/glycerol_acylTrfase"/>
</dbReference>
<dbReference type="GO" id="GO:0008374">
    <property type="term" value="F:O-acyltransferase activity"/>
    <property type="evidence" value="ECO:0007669"/>
    <property type="project" value="InterPro"/>
</dbReference>